<dbReference type="Proteomes" id="UP000626109">
    <property type="component" value="Unassembled WGS sequence"/>
</dbReference>
<proteinExistence type="predicted"/>
<evidence type="ECO:0000313" key="2">
    <source>
        <dbReference type="Proteomes" id="UP000626109"/>
    </source>
</evidence>
<reference evidence="1" key="1">
    <citation type="submission" date="2021-02" db="EMBL/GenBank/DDBJ databases">
        <authorList>
            <person name="Dougan E. K."/>
            <person name="Rhodes N."/>
            <person name="Thang M."/>
            <person name="Chan C."/>
        </authorList>
    </citation>
    <scope>NUCLEOTIDE SEQUENCE</scope>
</reference>
<evidence type="ECO:0000313" key="1">
    <source>
        <dbReference type="EMBL" id="CAE8740946.1"/>
    </source>
</evidence>
<name>A0A813LWK7_POLGL</name>
<organism evidence="1 2">
    <name type="scientific">Polarella glacialis</name>
    <name type="common">Dinoflagellate</name>
    <dbReference type="NCBI Taxonomy" id="89957"/>
    <lineage>
        <taxon>Eukaryota</taxon>
        <taxon>Sar</taxon>
        <taxon>Alveolata</taxon>
        <taxon>Dinophyceae</taxon>
        <taxon>Suessiales</taxon>
        <taxon>Suessiaceae</taxon>
        <taxon>Polarella</taxon>
    </lineage>
</organism>
<comment type="caution">
    <text evidence="1">The sequence shown here is derived from an EMBL/GenBank/DDBJ whole genome shotgun (WGS) entry which is preliminary data.</text>
</comment>
<dbReference type="AlphaFoldDB" id="A0A813LWK7"/>
<sequence length="149" mass="15443">HALAAAAGPRRRTAALLPGAAVCVVSDSPLLVSLDLNHRPALGTFRELWEAVLPHIGTVDLLVLSCDVLPTLAELTGATCPSVEASESAQGDEGAKTFDQSAAGALRALKVQLRASAPENATVPVLGLCLKRPTPFSSGQLRSWISAKQ</sequence>
<accession>A0A813LWK7</accession>
<gene>
    <name evidence="1" type="ORF">PGLA2088_LOCUS50236</name>
</gene>
<feature type="non-terminal residue" evidence="1">
    <location>
        <position position="1"/>
    </location>
</feature>
<dbReference type="EMBL" id="CAJNNW010037337">
    <property type="protein sequence ID" value="CAE8740946.1"/>
    <property type="molecule type" value="Genomic_DNA"/>
</dbReference>
<protein>
    <submittedName>
        <fullName evidence="1">Uncharacterized protein</fullName>
    </submittedName>
</protein>